<dbReference type="GO" id="GO:0006171">
    <property type="term" value="P:cAMP biosynthetic process"/>
    <property type="evidence" value="ECO:0007669"/>
    <property type="project" value="TreeGrafter"/>
</dbReference>
<evidence type="ECO:0000313" key="3">
    <source>
        <dbReference type="Proteomes" id="UP000321058"/>
    </source>
</evidence>
<comment type="caution">
    <text evidence="2">The sequence shown here is derived from an EMBL/GenBank/DDBJ whole genome shotgun (WGS) entry which is preliminary data.</text>
</comment>
<keyword evidence="3" id="KW-1185">Reference proteome</keyword>
<dbReference type="EMBL" id="BKAJ01000193">
    <property type="protein sequence ID" value="GEP60972.1"/>
    <property type="molecule type" value="Genomic_DNA"/>
</dbReference>
<feature type="domain" description="Guanylate cyclase" evidence="1">
    <location>
        <begin position="220"/>
        <end position="348"/>
    </location>
</feature>
<protein>
    <submittedName>
        <fullName evidence="2">Adenylate cyclase</fullName>
    </submittedName>
</protein>
<dbReference type="GO" id="GO:0035556">
    <property type="term" value="P:intracellular signal transduction"/>
    <property type="evidence" value="ECO:0007669"/>
    <property type="project" value="InterPro"/>
</dbReference>
<gene>
    <name evidence="2" type="ORF">RSO01_81380</name>
</gene>
<evidence type="ECO:0000259" key="1">
    <source>
        <dbReference type="PROSITE" id="PS50125"/>
    </source>
</evidence>
<dbReference type="AlphaFoldDB" id="A0A512NPX3"/>
<dbReference type="GO" id="GO:0004016">
    <property type="term" value="F:adenylate cyclase activity"/>
    <property type="evidence" value="ECO:0007669"/>
    <property type="project" value="UniProtKB-ARBA"/>
</dbReference>
<evidence type="ECO:0000313" key="2">
    <source>
        <dbReference type="EMBL" id="GEP60972.1"/>
    </source>
</evidence>
<dbReference type="CDD" id="cd07302">
    <property type="entry name" value="CHD"/>
    <property type="match status" value="1"/>
</dbReference>
<organism evidence="2 3">
    <name type="scientific">Reyranella soli</name>
    <dbReference type="NCBI Taxonomy" id="1230389"/>
    <lineage>
        <taxon>Bacteria</taxon>
        <taxon>Pseudomonadati</taxon>
        <taxon>Pseudomonadota</taxon>
        <taxon>Alphaproteobacteria</taxon>
        <taxon>Hyphomicrobiales</taxon>
        <taxon>Reyranellaceae</taxon>
        <taxon>Reyranella</taxon>
    </lineage>
</organism>
<accession>A0A512NPX3</accession>
<dbReference type="Pfam" id="PF00211">
    <property type="entry name" value="Guanylate_cyc"/>
    <property type="match status" value="1"/>
</dbReference>
<dbReference type="PROSITE" id="PS50125">
    <property type="entry name" value="GUANYLATE_CYCLASE_2"/>
    <property type="match status" value="1"/>
</dbReference>
<dbReference type="RefSeq" id="WP_170303734.1">
    <property type="nucleotide sequence ID" value="NZ_BKAJ01000193.1"/>
</dbReference>
<reference evidence="2 3" key="1">
    <citation type="submission" date="2019-07" db="EMBL/GenBank/DDBJ databases">
        <title>Whole genome shotgun sequence of Reyranella soli NBRC 108950.</title>
        <authorList>
            <person name="Hosoyama A."/>
            <person name="Uohara A."/>
            <person name="Ohji S."/>
            <person name="Ichikawa N."/>
        </authorList>
    </citation>
    <scope>NUCLEOTIDE SEQUENCE [LARGE SCALE GENOMIC DNA]</scope>
    <source>
        <strain evidence="2 3">NBRC 108950</strain>
    </source>
</reference>
<sequence length="395" mass="42589">MDTRATASTVLGGTISAWLAEQALLDSEPAALYAALCQRLRAVGFPILRGQVGFRILHPLYDASAISWTADKGTVVSLFRPDDVTGQERFDRSPFGHALAHRLPVLRRRLTGETALFDFTELEEFRAVGGTDYVVFLVAFESAARTGVICSWLADRALGFTDDEIVQLQRITRELGIAMKSRIERSVAHNVAHAYLGKRAGDAVLNGSIRRGDGEKITAALWYSDLRQSTTLADRLSADDFLNLLGRYFEMTASAVLDAGGEVVSLIGDAVLGLFRVEAQPEEACRRALAAAHEARRRLGATDPSTNLPLDFGIALHLGQVIHGNVGVPERLQFTVVGSAVNEVVRVQDLTKQLACPVLATAPFAAAVAGPWRPVGEHVLRGLDTPMPILAVAAS</sequence>
<dbReference type="Gene3D" id="3.30.70.1230">
    <property type="entry name" value="Nucleotide cyclase"/>
    <property type="match status" value="1"/>
</dbReference>
<proteinExistence type="predicted"/>
<dbReference type="SUPFAM" id="SSF55073">
    <property type="entry name" value="Nucleotide cyclase"/>
    <property type="match status" value="1"/>
</dbReference>
<dbReference type="PANTHER" id="PTHR43081">
    <property type="entry name" value="ADENYLATE CYCLASE, TERMINAL-DIFFERENTIATION SPECIFIC-RELATED"/>
    <property type="match status" value="1"/>
</dbReference>
<dbReference type="InterPro" id="IPR029787">
    <property type="entry name" value="Nucleotide_cyclase"/>
</dbReference>
<dbReference type="PANTHER" id="PTHR43081:SF11">
    <property type="entry name" value="BLR2264 PROTEIN"/>
    <property type="match status" value="1"/>
</dbReference>
<dbReference type="InterPro" id="IPR050697">
    <property type="entry name" value="Adenylyl/Guanylyl_Cyclase_3/4"/>
</dbReference>
<name>A0A512NPX3_9HYPH</name>
<dbReference type="Proteomes" id="UP000321058">
    <property type="component" value="Unassembled WGS sequence"/>
</dbReference>
<dbReference type="InterPro" id="IPR001054">
    <property type="entry name" value="A/G_cyclase"/>
</dbReference>